<evidence type="ECO:0000313" key="3">
    <source>
        <dbReference type="Proteomes" id="UP000273809"/>
    </source>
</evidence>
<dbReference type="Proteomes" id="UP000273809">
    <property type="component" value="Plasmid pACRY43158"/>
</dbReference>
<dbReference type="EMBL" id="CP032824">
    <property type="protein sequence ID" value="AYJ81213.1"/>
    <property type="molecule type" value="Genomic_DNA"/>
</dbReference>
<geneLocation type="plasmid" evidence="3">
    <name>pacry43158</name>
</geneLocation>
<evidence type="ECO:0000313" key="2">
    <source>
        <dbReference type="EMBL" id="AYJ81213.1"/>
    </source>
</evidence>
<sequence>MLDIFRENKRYLLYIFIIFFLIILNLVYYFFDASIPYAKNTSKESKQKVESKIDIDLSEKVVKKDLEKKDFEENVENIKNDIVLFSNISEKGKYFVRISNKEEIHSEKSIVRYIVLTGDISDNDTNKDRFSLSLDENYIYNINDIKVEIENIEIKKIWSCNGTFLNTISPEFSYHIQVNLKNGIAECYIKSQSESNNGRELDNKLLNNLIKDKSIITKDGSLIDEKELEKFKKIDFN</sequence>
<name>A0AAD0TVC9_9BACT</name>
<keyword evidence="1" id="KW-0812">Transmembrane</keyword>
<accession>A0AAD0TVC9</accession>
<keyword evidence="2" id="KW-0614">Plasmid</keyword>
<dbReference type="KEGG" id="acre:ACRYA_a0088"/>
<feature type="transmembrane region" description="Helical" evidence="1">
    <location>
        <begin position="12"/>
        <end position="31"/>
    </location>
</feature>
<protein>
    <submittedName>
        <fullName evidence="2">Uncharacterized protein</fullName>
    </submittedName>
</protein>
<keyword evidence="1" id="KW-1133">Transmembrane helix</keyword>
<gene>
    <name evidence="2" type="ORF">ACRYA_a0088</name>
</gene>
<organism evidence="2 3">
    <name type="scientific">Aliarcobacter cryaerophilus ATCC 43158</name>
    <dbReference type="NCBI Taxonomy" id="1032070"/>
    <lineage>
        <taxon>Bacteria</taxon>
        <taxon>Pseudomonadati</taxon>
        <taxon>Campylobacterota</taxon>
        <taxon>Epsilonproteobacteria</taxon>
        <taxon>Campylobacterales</taxon>
        <taxon>Arcobacteraceae</taxon>
        <taxon>Aliarcobacter</taxon>
    </lineage>
</organism>
<keyword evidence="1" id="KW-0472">Membrane</keyword>
<reference evidence="2 3" key="1">
    <citation type="submission" date="2018-10" db="EMBL/GenBank/DDBJ databases">
        <title>Complete genome sequences of Arcobacter cryaerophilus strains ATCC 43158 and ATCC 49615.</title>
        <authorList>
            <person name="Miller W.G."/>
            <person name="Yee E."/>
            <person name="Bono J.L."/>
        </authorList>
    </citation>
    <scope>NUCLEOTIDE SEQUENCE [LARGE SCALE GENOMIC DNA]</scope>
    <source>
        <strain evidence="2 3">ATCC 43158</strain>
        <plasmid evidence="3">pacry43158</plasmid>
    </source>
</reference>
<proteinExistence type="predicted"/>
<evidence type="ECO:0000256" key="1">
    <source>
        <dbReference type="SAM" id="Phobius"/>
    </source>
</evidence>
<dbReference type="AlphaFoldDB" id="A0AAD0TVC9"/>